<proteinExistence type="inferred from homology"/>
<reference evidence="8" key="1">
    <citation type="journal article" date="2014" name="Science">
        <title>Ancient hybridizations among the ancestral genomes of bread wheat.</title>
        <authorList>
            <consortium name="International Wheat Genome Sequencing Consortium,"/>
            <person name="Marcussen T."/>
            <person name="Sandve S.R."/>
            <person name="Heier L."/>
            <person name="Spannagl M."/>
            <person name="Pfeifer M."/>
            <person name="Jakobsen K.S."/>
            <person name="Wulff B.B."/>
            <person name="Steuernagel B."/>
            <person name="Mayer K.F."/>
            <person name="Olsen O.A."/>
        </authorList>
    </citation>
    <scope>NUCLEOTIDE SEQUENCE [LARGE SCALE GENOMIC DNA]</scope>
    <source>
        <strain evidence="8">cv. AL8/78</strain>
    </source>
</reference>
<dbReference type="PANTHER" id="PTHR33377">
    <property type="entry name" value="OS10G0134700 PROTEIN-RELATED"/>
    <property type="match status" value="1"/>
</dbReference>
<reference evidence="7" key="4">
    <citation type="submission" date="2019-03" db="UniProtKB">
        <authorList>
            <consortium name="EnsemblPlants"/>
        </authorList>
    </citation>
    <scope>IDENTIFICATION</scope>
</reference>
<protein>
    <recommendedName>
        <fullName evidence="6">Disease resistance N-terminal domain-containing protein</fullName>
    </recommendedName>
</protein>
<dbReference type="InterPro" id="IPR041118">
    <property type="entry name" value="Rx_N"/>
</dbReference>
<evidence type="ECO:0000256" key="4">
    <source>
        <dbReference type="ARBA" id="ARBA00022741"/>
    </source>
</evidence>
<evidence type="ECO:0000313" key="7">
    <source>
        <dbReference type="EnsemblPlants" id="AET3Gv20116000.1"/>
    </source>
</evidence>
<sequence length="525" mass="58995">MAEIVASAVVGETVTRVSSFIIDKPGKRPCGRDEMERLEMAHIKMEAALQLSDRWQITAAPVLRWRSKLKRAAQECDDTLRHCRQRQRALEDEERRLRLRQASSLPTRIAHAAKSLVSSLVSLGKDVGEPVPVRRFERFAEGADEFVRFVELGATPRQHLFFDPLIGHLLAGKTARYQALQGGRFYYLGIRPTSFAERGVEAMVGFVLQDFRAPAKSFSSRFMLRLSESSDVLGIIARCMQAVTPHLKAAAEGFTRELVQLPTQDFSWVESLPFRETEYWVDIHRTLTKCLRPDPLCCSGHDGFIVPSTCSSSKSDGQSSSSPSKSRLACTLFPEQVITVYLQCHISPPAQAPHKTHGGSRRSYVKTPGLKLSVVFIPHDFPEGIEPQDESFAFEVIDGEEQETVHRNATLQDVDEKLLPKAVDHLYRSSESRMYQLCLRSRHGTAQLCVEKTTPATRVPSKGNAAASRLQINGSKRVVDRKREDYRIKGWQDASRDLLKLWVVRASDKLHGSLSSWTVKSPLQS</sequence>
<evidence type="ECO:0000256" key="1">
    <source>
        <dbReference type="ARBA" id="ARBA00008894"/>
    </source>
</evidence>
<reference evidence="8" key="2">
    <citation type="journal article" date="2017" name="Nat. Plants">
        <title>The Aegilops tauschii genome reveals multiple impacts of transposons.</title>
        <authorList>
            <person name="Zhao G."/>
            <person name="Zou C."/>
            <person name="Li K."/>
            <person name="Wang K."/>
            <person name="Li T."/>
            <person name="Gao L."/>
            <person name="Zhang X."/>
            <person name="Wang H."/>
            <person name="Yang Z."/>
            <person name="Liu X."/>
            <person name="Jiang W."/>
            <person name="Mao L."/>
            <person name="Kong X."/>
            <person name="Jiao Y."/>
            <person name="Jia J."/>
        </authorList>
    </citation>
    <scope>NUCLEOTIDE SEQUENCE [LARGE SCALE GENOMIC DNA]</scope>
    <source>
        <strain evidence="8">cv. AL8/78</strain>
    </source>
</reference>
<evidence type="ECO:0000256" key="2">
    <source>
        <dbReference type="ARBA" id="ARBA00022614"/>
    </source>
</evidence>
<dbReference type="Gramene" id="AET3Gv20116000.1">
    <property type="protein sequence ID" value="AET3Gv20116000.1"/>
    <property type="gene ID" value="AET3Gv20116000"/>
</dbReference>
<reference evidence="7" key="5">
    <citation type="journal article" date="2021" name="G3 (Bethesda)">
        <title>Aegilops tauschii genome assembly Aet v5.0 features greater sequence contiguity and improved annotation.</title>
        <authorList>
            <person name="Wang L."/>
            <person name="Zhu T."/>
            <person name="Rodriguez J.C."/>
            <person name="Deal K.R."/>
            <person name="Dubcovsky J."/>
            <person name="McGuire P.E."/>
            <person name="Lux T."/>
            <person name="Spannagl M."/>
            <person name="Mayer K.F.X."/>
            <person name="Baldrich P."/>
            <person name="Meyers B.C."/>
            <person name="Huo N."/>
            <person name="Gu Y.Q."/>
            <person name="Zhou H."/>
            <person name="Devos K.M."/>
            <person name="Bennetzen J.L."/>
            <person name="Unver T."/>
            <person name="Budak H."/>
            <person name="Gulick P.J."/>
            <person name="Galiba G."/>
            <person name="Kalapos B."/>
            <person name="Nelson D.R."/>
            <person name="Li P."/>
            <person name="You F.M."/>
            <person name="Luo M.C."/>
            <person name="Dvorak J."/>
        </authorList>
    </citation>
    <scope>NUCLEOTIDE SEQUENCE [LARGE SCALE GENOMIC DNA]</scope>
    <source>
        <strain evidence="7">cv. AL8/78</strain>
    </source>
</reference>
<keyword evidence="2" id="KW-0433">Leucine-rich repeat</keyword>
<dbReference type="PANTHER" id="PTHR33377:SF107">
    <property type="entry name" value="OS12G0483450 PROTEIN"/>
    <property type="match status" value="1"/>
</dbReference>
<feature type="domain" description="Disease resistance N-terminal" evidence="6">
    <location>
        <begin position="9"/>
        <end position="93"/>
    </location>
</feature>
<evidence type="ECO:0000256" key="3">
    <source>
        <dbReference type="ARBA" id="ARBA00022737"/>
    </source>
</evidence>
<dbReference type="EnsemblPlants" id="AET3Gv20116000.1">
    <property type="protein sequence ID" value="AET3Gv20116000.1"/>
    <property type="gene ID" value="AET3Gv20116000"/>
</dbReference>
<dbReference type="STRING" id="200361.A0A453DVE9"/>
<keyword evidence="8" id="KW-1185">Reference proteome</keyword>
<dbReference type="Pfam" id="PF08224">
    <property type="entry name" value="DUF1719"/>
    <property type="match status" value="1"/>
</dbReference>
<dbReference type="AlphaFoldDB" id="A0A453DVE9"/>
<dbReference type="GO" id="GO:0006952">
    <property type="term" value="P:defense response"/>
    <property type="evidence" value="ECO:0007669"/>
    <property type="project" value="UniProtKB-KW"/>
</dbReference>
<dbReference type="SMART" id="SM01157">
    <property type="entry name" value="DUF1719"/>
    <property type="match status" value="1"/>
</dbReference>
<dbReference type="GO" id="GO:0000166">
    <property type="term" value="F:nucleotide binding"/>
    <property type="evidence" value="ECO:0007669"/>
    <property type="project" value="UniProtKB-KW"/>
</dbReference>
<name>A0A453DVE9_AEGTS</name>
<keyword evidence="5" id="KW-0611">Plant defense</keyword>
<evidence type="ECO:0000259" key="6">
    <source>
        <dbReference type="Pfam" id="PF18052"/>
    </source>
</evidence>
<dbReference type="InterPro" id="IPR013181">
    <property type="entry name" value="DUF1719"/>
</dbReference>
<keyword evidence="4" id="KW-0547">Nucleotide-binding</keyword>
<dbReference type="Pfam" id="PF18052">
    <property type="entry name" value="Rx_N"/>
    <property type="match status" value="1"/>
</dbReference>
<reference evidence="7" key="3">
    <citation type="journal article" date="2017" name="Nature">
        <title>Genome sequence of the progenitor of the wheat D genome Aegilops tauschii.</title>
        <authorList>
            <person name="Luo M.C."/>
            <person name="Gu Y.Q."/>
            <person name="Puiu D."/>
            <person name="Wang H."/>
            <person name="Twardziok S.O."/>
            <person name="Deal K.R."/>
            <person name="Huo N."/>
            <person name="Zhu T."/>
            <person name="Wang L."/>
            <person name="Wang Y."/>
            <person name="McGuire P.E."/>
            <person name="Liu S."/>
            <person name="Long H."/>
            <person name="Ramasamy R.K."/>
            <person name="Rodriguez J.C."/>
            <person name="Van S.L."/>
            <person name="Yuan L."/>
            <person name="Wang Z."/>
            <person name="Xia Z."/>
            <person name="Xiao L."/>
            <person name="Anderson O.D."/>
            <person name="Ouyang S."/>
            <person name="Liang Y."/>
            <person name="Zimin A.V."/>
            <person name="Pertea G."/>
            <person name="Qi P."/>
            <person name="Bennetzen J.L."/>
            <person name="Dai X."/>
            <person name="Dawson M.W."/>
            <person name="Muller H.G."/>
            <person name="Kugler K."/>
            <person name="Rivarola-Duarte L."/>
            <person name="Spannagl M."/>
            <person name="Mayer K.F.X."/>
            <person name="Lu F.H."/>
            <person name="Bevan M.W."/>
            <person name="Leroy P."/>
            <person name="Li P."/>
            <person name="You F.M."/>
            <person name="Sun Q."/>
            <person name="Liu Z."/>
            <person name="Lyons E."/>
            <person name="Wicker T."/>
            <person name="Salzberg S.L."/>
            <person name="Devos K.M."/>
            <person name="Dvorak J."/>
        </authorList>
    </citation>
    <scope>NUCLEOTIDE SEQUENCE [LARGE SCALE GENOMIC DNA]</scope>
    <source>
        <strain evidence="7">cv. AL8/78</strain>
    </source>
</reference>
<organism evidence="7 8">
    <name type="scientific">Aegilops tauschii subsp. strangulata</name>
    <name type="common">Goatgrass</name>
    <dbReference type="NCBI Taxonomy" id="200361"/>
    <lineage>
        <taxon>Eukaryota</taxon>
        <taxon>Viridiplantae</taxon>
        <taxon>Streptophyta</taxon>
        <taxon>Embryophyta</taxon>
        <taxon>Tracheophyta</taxon>
        <taxon>Spermatophyta</taxon>
        <taxon>Magnoliopsida</taxon>
        <taxon>Liliopsida</taxon>
        <taxon>Poales</taxon>
        <taxon>Poaceae</taxon>
        <taxon>BOP clade</taxon>
        <taxon>Pooideae</taxon>
        <taxon>Triticodae</taxon>
        <taxon>Triticeae</taxon>
        <taxon>Triticinae</taxon>
        <taxon>Aegilops</taxon>
    </lineage>
</organism>
<evidence type="ECO:0000256" key="5">
    <source>
        <dbReference type="ARBA" id="ARBA00022821"/>
    </source>
</evidence>
<evidence type="ECO:0000313" key="8">
    <source>
        <dbReference type="Proteomes" id="UP000015105"/>
    </source>
</evidence>
<accession>A0A453DVE9</accession>
<comment type="similarity">
    <text evidence="1">Belongs to the disease resistance NB-LRR family.</text>
</comment>
<dbReference type="Proteomes" id="UP000015105">
    <property type="component" value="Chromosome 3D"/>
</dbReference>
<keyword evidence="3" id="KW-0677">Repeat</keyword>